<gene>
    <name evidence="2" type="ORF">MM415B07355_0005</name>
</gene>
<name>A0A6M3LNF6_9ZZZZ</name>
<feature type="region of interest" description="Disordered" evidence="1">
    <location>
        <begin position="92"/>
        <end position="111"/>
    </location>
</feature>
<sequence>MGNVTGIFVNGEPFDTGIDAEEDEDDEDDGISELEETFPDPVSLTRDVPKMLDEGVSQKDIAVAAGLTPGRVSQIKTADVVKRKYTKATSFKKGEAPKKAQGSATRERKLAERKEAVAVALREGDGLKEVRARCHVGKVTVYEVLKKLLEEGEVLKCRCGREAMHRGGCKKPANQVSSSYSQPADVVPMVKTVKISQEKPTVDKIIPSGEKLNSKTIMAIIVEIRLRYDAKITELKVKRDMVLAAMDELIDN</sequence>
<protein>
    <submittedName>
        <fullName evidence="2">Putative DNA binding, helix-turn-helix domain containing protein</fullName>
    </submittedName>
</protein>
<feature type="region of interest" description="Disordered" evidence="1">
    <location>
        <begin position="1"/>
        <end position="51"/>
    </location>
</feature>
<proteinExistence type="predicted"/>
<feature type="compositionally biased region" description="Acidic residues" evidence="1">
    <location>
        <begin position="18"/>
        <end position="38"/>
    </location>
</feature>
<dbReference type="AlphaFoldDB" id="A0A6M3LNF6"/>
<organism evidence="2">
    <name type="scientific">viral metagenome</name>
    <dbReference type="NCBI Taxonomy" id="1070528"/>
    <lineage>
        <taxon>unclassified sequences</taxon>
        <taxon>metagenomes</taxon>
        <taxon>organismal metagenomes</taxon>
    </lineage>
</organism>
<dbReference type="EMBL" id="MT143434">
    <property type="protein sequence ID" value="QJA96796.1"/>
    <property type="molecule type" value="Genomic_DNA"/>
</dbReference>
<accession>A0A6M3LNF6</accession>
<reference evidence="2" key="1">
    <citation type="submission" date="2020-03" db="EMBL/GenBank/DDBJ databases">
        <title>The deep terrestrial virosphere.</title>
        <authorList>
            <person name="Holmfeldt K."/>
            <person name="Nilsson E."/>
            <person name="Simone D."/>
            <person name="Lopez-Fernandez M."/>
            <person name="Wu X."/>
            <person name="de Brujin I."/>
            <person name="Lundin D."/>
            <person name="Andersson A."/>
            <person name="Bertilsson S."/>
            <person name="Dopson M."/>
        </authorList>
    </citation>
    <scope>NUCLEOTIDE SEQUENCE</scope>
    <source>
        <strain evidence="2">MM415B07355</strain>
    </source>
</reference>
<evidence type="ECO:0000313" key="2">
    <source>
        <dbReference type="EMBL" id="QJA96796.1"/>
    </source>
</evidence>
<evidence type="ECO:0000256" key="1">
    <source>
        <dbReference type="SAM" id="MobiDB-lite"/>
    </source>
</evidence>